<dbReference type="PROSITE" id="PS50112">
    <property type="entry name" value="PAS"/>
    <property type="match status" value="1"/>
</dbReference>
<dbReference type="PANTHER" id="PTHR43711:SF29">
    <property type="entry name" value="HISTIDINE KINASE"/>
    <property type="match status" value="1"/>
</dbReference>
<gene>
    <name evidence="9" type="ORF">KACHI17_19110</name>
</gene>
<dbReference type="InterPro" id="IPR013767">
    <property type="entry name" value="PAS_fold"/>
</dbReference>
<sequence length="630" mass="72713">MQHLIKDIETDLKLILESISTAVLFESGKREIIYVNKNFCNLFSIPVEPELMIGADCKNAAKEARHFFKNPQYFMDLVEQILDEGLPVYNQELILVEGSSVFLDYIPVQREHEPEHGHLWIYKNIQEINHFVQSANEQKRLYENLLNNIPADIAIFDHHHKYLFVNKNAIQNEEKRSWIIGKDDFEYCAKFDKATDGANLRRTAFENAINTKSTIEFEEINYDTQQQPIYNLRRFFPVIKPDGDIHHVIGYGINITKIKLHEQNLIAREKEFKNLIDSMDQMVVSVDDSLSVQYCNPKWTKITGRKLADCKGKKLDAFIHLTRGSFEDILVSFIKNGAHKKGNRRAYLFDYNGGKRTVKYYISHFVDNLTLSDRYAIFMTDITDQILAETKLKKIAKQERKLNELKSNFMNMVSHELRTPLSVILSSTELIELKLNNDNQLNSSLSTYTERIIAQVDRMSQLMNDFLFISKIEAGRIGIRPVTINPKHFLETVIDELYRPWKDGRNVLLDIKGEPFDIQADEMMLRHIVVNIINNAFKYSMGKPAPRVRLIFKAKHFQLLVIDDGIGIHQEDSKNLFAPFVRGSNVGDVEGTGLGLLVVKYFVELHKGAIEIKSVPNRGTAVLISFPIKQ</sequence>
<evidence type="ECO:0000256" key="2">
    <source>
        <dbReference type="ARBA" id="ARBA00012438"/>
    </source>
</evidence>
<proteinExistence type="predicted"/>
<dbReference type="InterPro" id="IPR036890">
    <property type="entry name" value="HATPase_C_sf"/>
</dbReference>
<dbReference type="AlphaFoldDB" id="A0AAT9GKB7"/>
<dbReference type="SUPFAM" id="SSF55874">
    <property type="entry name" value="ATPase domain of HSP90 chaperone/DNA topoisomerase II/histidine kinase"/>
    <property type="match status" value="1"/>
</dbReference>
<reference evidence="9" key="1">
    <citation type="submission" date="2024-02" db="EMBL/GenBank/DDBJ databases">
        <title>Sediminibacterium planktonica sp. nov. and Sediminibacterium longus sp. nov., isolated from surface lake and river water.</title>
        <authorList>
            <person name="Watanabe K."/>
            <person name="Takemine S."/>
            <person name="Ishii Y."/>
            <person name="Ogata Y."/>
            <person name="Shindo C."/>
            <person name="Suda W."/>
        </authorList>
    </citation>
    <scope>NUCLEOTIDE SEQUENCE</scope>
    <source>
        <strain evidence="9">KACHI17</strain>
    </source>
</reference>
<dbReference type="EC" id="2.7.13.3" evidence="2"/>
<keyword evidence="6" id="KW-0902">Two-component regulatory system</keyword>
<evidence type="ECO:0000256" key="3">
    <source>
        <dbReference type="ARBA" id="ARBA00022553"/>
    </source>
</evidence>
<dbReference type="InterPro" id="IPR003594">
    <property type="entry name" value="HATPase_dom"/>
</dbReference>
<dbReference type="EMBL" id="AP029612">
    <property type="protein sequence ID" value="BFG71030.1"/>
    <property type="molecule type" value="Genomic_DNA"/>
</dbReference>
<evidence type="ECO:0000256" key="4">
    <source>
        <dbReference type="ARBA" id="ARBA00022679"/>
    </source>
</evidence>
<dbReference type="Gene3D" id="3.30.565.10">
    <property type="entry name" value="Histidine kinase-like ATPase, C-terminal domain"/>
    <property type="match status" value="1"/>
</dbReference>
<dbReference type="SUPFAM" id="SSF55785">
    <property type="entry name" value="PYP-like sensor domain (PAS domain)"/>
    <property type="match status" value="2"/>
</dbReference>
<feature type="domain" description="Histidine kinase" evidence="7">
    <location>
        <begin position="412"/>
        <end position="630"/>
    </location>
</feature>
<dbReference type="InterPro" id="IPR005467">
    <property type="entry name" value="His_kinase_dom"/>
</dbReference>
<evidence type="ECO:0000259" key="8">
    <source>
        <dbReference type="PROSITE" id="PS50112"/>
    </source>
</evidence>
<dbReference type="InterPro" id="IPR000014">
    <property type="entry name" value="PAS"/>
</dbReference>
<dbReference type="RefSeq" id="WP_353548667.1">
    <property type="nucleotide sequence ID" value="NZ_AP029612.1"/>
</dbReference>
<dbReference type="Gene3D" id="1.10.287.130">
    <property type="match status" value="1"/>
</dbReference>
<dbReference type="Pfam" id="PF13188">
    <property type="entry name" value="PAS_8"/>
    <property type="match status" value="1"/>
</dbReference>
<dbReference type="Pfam" id="PF02518">
    <property type="entry name" value="HATPase_c"/>
    <property type="match status" value="1"/>
</dbReference>
<evidence type="ECO:0000313" key="9">
    <source>
        <dbReference type="EMBL" id="BFG71030.1"/>
    </source>
</evidence>
<dbReference type="InterPro" id="IPR050736">
    <property type="entry name" value="Sensor_HK_Regulatory"/>
</dbReference>
<evidence type="ECO:0000256" key="6">
    <source>
        <dbReference type="ARBA" id="ARBA00023012"/>
    </source>
</evidence>
<dbReference type="InterPro" id="IPR035965">
    <property type="entry name" value="PAS-like_dom_sf"/>
</dbReference>
<dbReference type="CDD" id="cd00082">
    <property type="entry name" value="HisKA"/>
    <property type="match status" value="1"/>
</dbReference>
<dbReference type="GO" id="GO:0000155">
    <property type="term" value="F:phosphorelay sensor kinase activity"/>
    <property type="evidence" value="ECO:0007669"/>
    <property type="project" value="InterPro"/>
</dbReference>
<dbReference type="Gene3D" id="3.30.450.20">
    <property type="entry name" value="PAS domain"/>
    <property type="match status" value="3"/>
</dbReference>
<dbReference type="CDD" id="cd00130">
    <property type="entry name" value="PAS"/>
    <property type="match status" value="1"/>
</dbReference>
<keyword evidence="4" id="KW-0808">Transferase</keyword>
<dbReference type="PANTHER" id="PTHR43711">
    <property type="entry name" value="TWO-COMPONENT HISTIDINE KINASE"/>
    <property type="match status" value="1"/>
</dbReference>
<comment type="catalytic activity">
    <reaction evidence="1">
        <text>ATP + protein L-histidine = ADP + protein N-phospho-L-histidine.</text>
        <dbReference type="EC" id="2.7.13.3"/>
    </reaction>
</comment>
<dbReference type="PRINTS" id="PR00344">
    <property type="entry name" value="BCTRLSENSOR"/>
</dbReference>
<dbReference type="SMART" id="SM00387">
    <property type="entry name" value="HATPase_c"/>
    <property type="match status" value="1"/>
</dbReference>
<organism evidence="9">
    <name type="scientific">Sediminibacterium sp. KACHI17</name>
    <dbReference type="NCBI Taxonomy" id="1751071"/>
    <lineage>
        <taxon>Bacteria</taxon>
        <taxon>Pseudomonadati</taxon>
        <taxon>Bacteroidota</taxon>
        <taxon>Chitinophagia</taxon>
        <taxon>Chitinophagales</taxon>
        <taxon>Chitinophagaceae</taxon>
        <taxon>Sediminibacterium</taxon>
    </lineage>
</organism>
<dbReference type="Pfam" id="PF13426">
    <property type="entry name" value="PAS_9"/>
    <property type="match status" value="1"/>
</dbReference>
<accession>A0AAT9GKB7</accession>
<keyword evidence="3" id="KW-0597">Phosphoprotein</keyword>
<protein>
    <recommendedName>
        <fullName evidence="2">histidine kinase</fullName>
        <ecNumber evidence="2">2.7.13.3</ecNumber>
    </recommendedName>
</protein>
<feature type="domain" description="PAS" evidence="8">
    <location>
        <begin position="268"/>
        <end position="320"/>
    </location>
</feature>
<dbReference type="InterPro" id="IPR003661">
    <property type="entry name" value="HisK_dim/P_dom"/>
</dbReference>
<keyword evidence="5" id="KW-0418">Kinase</keyword>
<dbReference type="SMART" id="SM00388">
    <property type="entry name" value="HisKA"/>
    <property type="match status" value="1"/>
</dbReference>
<dbReference type="SUPFAM" id="SSF47384">
    <property type="entry name" value="Homodimeric domain of signal transducing histidine kinase"/>
    <property type="match status" value="1"/>
</dbReference>
<name>A0AAT9GKB7_9BACT</name>
<dbReference type="PROSITE" id="PS50109">
    <property type="entry name" value="HIS_KIN"/>
    <property type="match status" value="1"/>
</dbReference>
<dbReference type="Pfam" id="PF00989">
    <property type="entry name" value="PAS"/>
    <property type="match status" value="1"/>
</dbReference>
<dbReference type="InterPro" id="IPR036097">
    <property type="entry name" value="HisK_dim/P_sf"/>
</dbReference>
<dbReference type="CDD" id="cd00075">
    <property type="entry name" value="HATPase"/>
    <property type="match status" value="1"/>
</dbReference>
<dbReference type="SMART" id="SM00091">
    <property type="entry name" value="PAS"/>
    <property type="match status" value="3"/>
</dbReference>
<dbReference type="Pfam" id="PF00512">
    <property type="entry name" value="HisKA"/>
    <property type="match status" value="1"/>
</dbReference>
<dbReference type="InterPro" id="IPR004358">
    <property type="entry name" value="Sig_transdc_His_kin-like_C"/>
</dbReference>
<evidence type="ECO:0000256" key="1">
    <source>
        <dbReference type="ARBA" id="ARBA00000085"/>
    </source>
</evidence>
<evidence type="ECO:0000256" key="5">
    <source>
        <dbReference type="ARBA" id="ARBA00022777"/>
    </source>
</evidence>
<evidence type="ECO:0000259" key="7">
    <source>
        <dbReference type="PROSITE" id="PS50109"/>
    </source>
</evidence>
<dbReference type="NCBIfam" id="TIGR00229">
    <property type="entry name" value="sensory_box"/>
    <property type="match status" value="1"/>
</dbReference>